<dbReference type="PANTHER" id="PTHR27008">
    <property type="entry name" value="OS04G0122200 PROTEIN"/>
    <property type="match status" value="1"/>
</dbReference>
<dbReference type="Pfam" id="PF13855">
    <property type="entry name" value="LRR_8"/>
    <property type="match status" value="2"/>
</dbReference>
<keyword evidence="13 22" id="KW-0547">Nucleotide-binding</keyword>
<evidence type="ECO:0000313" key="25">
    <source>
        <dbReference type="EMBL" id="AXY97814.1"/>
    </source>
</evidence>
<accession>A0A385JIG6</accession>
<dbReference type="SMART" id="SM00220">
    <property type="entry name" value="S_TKc"/>
    <property type="match status" value="1"/>
</dbReference>
<evidence type="ECO:0000256" key="8">
    <source>
        <dbReference type="ARBA" id="ARBA00022614"/>
    </source>
</evidence>
<name>A0A385JIG6_POPTO</name>
<dbReference type="InterPro" id="IPR017441">
    <property type="entry name" value="Protein_kinase_ATP_BS"/>
</dbReference>
<comment type="similarity">
    <text evidence="3">Belongs to the protein kinase superfamily. Ser/Thr protein kinase family.</text>
</comment>
<evidence type="ECO:0000256" key="7">
    <source>
        <dbReference type="ARBA" id="ARBA00022553"/>
    </source>
</evidence>
<dbReference type="AlphaFoldDB" id="A0A385JIG6"/>
<dbReference type="InterPro" id="IPR008271">
    <property type="entry name" value="Ser/Thr_kinase_AS"/>
</dbReference>
<dbReference type="PANTHER" id="PTHR27008:SF585">
    <property type="entry name" value="PROTEIN KINASE DOMAIN-CONTAINING PROTEIN"/>
    <property type="match status" value="1"/>
</dbReference>
<evidence type="ECO:0000256" key="14">
    <source>
        <dbReference type="ARBA" id="ARBA00022777"/>
    </source>
</evidence>
<keyword evidence="9" id="KW-0808">Transferase</keyword>
<evidence type="ECO:0000256" key="20">
    <source>
        <dbReference type="ARBA" id="ARBA00047899"/>
    </source>
</evidence>
<dbReference type="SUPFAM" id="SSF56112">
    <property type="entry name" value="Protein kinase-like (PK-like)"/>
    <property type="match status" value="1"/>
</dbReference>
<dbReference type="SUPFAM" id="SSF52047">
    <property type="entry name" value="RNI-like"/>
    <property type="match status" value="1"/>
</dbReference>
<keyword evidence="15 22" id="KW-0067">ATP-binding</keyword>
<evidence type="ECO:0000259" key="24">
    <source>
        <dbReference type="PROSITE" id="PS50011"/>
    </source>
</evidence>
<dbReference type="InterPro" id="IPR001245">
    <property type="entry name" value="Ser-Thr/Tyr_kinase_cat_dom"/>
</dbReference>
<dbReference type="InterPro" id="IPR011009">
    <property type="entry name" value="Kinase-like_dom_sf"/>
</dbReference>
<evidence type="ECO:0000256" key="1">
    <source>
        <dbReference type="ARBA" id="ARBA00004162"/>
    </source>
</evidence>
<dbReference type="EC" id="2.7.11.1" evidence="4"/>
<keyword evidence="18" id="KW-0675">Receptor</keyword>
<dbReference type="Gene3D" id="1.10.510.10">
    <property type="entry name" value="Transferase(Phosphotransferase) domain 1"/>
    <property type="match status" value="1"/>
</dbReference>
<dbReference type="FunFam" id="1.10.510.10:FF:000358">
    <property type="entry name" value="Putative leucine-rich repeat receptor-like serine/threonine-protein kinase"/>
    <property type="match status" value="1"/>
</dbReference>
<evidence type="ECO:0000256" key="5">
    <source>
        <dbReference type="ARBA" id="ARBA00022475"/>
    </source>
</evidence>
<dbReference type="EMBL" id="MF463557">
    <property type="protein sequence ID" value="AXY97814.1"/>
    <property type="molecule type" value="mRNA"/>
</dbReference>
<keyword evidence="17 23" id="KW-0472">Membrane</keyword>
<keyword evidence="16 23" id="KW-1133">Transmembrane helix</keyword>
<dbReference type="GO" id="GO:0005886">
    <property type="term" value="C:plasma membrane"/>
    <property type="evidence" value="ECO:0007669"/>
    <property type="project" value="UniProtKB-SubCell"/>
</dbReference>
<protein>
    <recommendedName>
        <fullName evidence="4">non-specific serine/threonine protein kinase</fullName>
        <ecNumber evidence="4">2.7.11.1</ecNumber>
    </recommendedName>
</protein>
<dbReference type="PROSITE" id="PS50011">
    <property type="entry name" value="PROTEIN_KINASE_DOM"/>
    <property type="match status" value="1"/>
</dbReference>
<dbReference type="FunFam" id="3.30.200.20:FF:000661">
    <property type="entry name" value="Serine-threonine protein kinase plant-type"/>
    <property type="match status" value="1"/>
</dbReference>
<keyword evidence="5" id="KW-1003">Cell membrane</keyword>
<dbReference type="InterPro" id="IPR032675">
    <property type="entry name" value="LRR_dom_sf"/>
</dbReference>
<keyword evidence="19" id="KW-0325">Glycoprotein</keyword>
<feature type="domain" description="Protein kinase" evidence="24">
    <location>
        <begin position="793"/>
        <end position="1072"/>
    </location>
</feature>
<dbReference type="FunFam" id="3.80.10.10:FF:000101">
    <property type="entry name" value="LRR receptor-like serine/threonine-protein kinase ERECTA"/>
    <property type="match status" value="1"/>
</dbReference>
<keyword evidence="11" id="KW-0732">Signal</keyword>
<dbReference type="GO" id="GO:0005524">
    <property type="term" value="F:ATP binding"/>
    <property type="evidence" value="ECO:0007669"/>
    <property type="project" value="UniProtKB-UniRule"/>
</dbReference>
<feature type="binding site" evidence="22">
    <location>
        <position position="821"/>
    </location>
    <ligand>
        <name>ATP</name>
        <dbReference type="ChEBI" id="CHEBI:30616"/>
    </ligand>
</feature>
<dbReference type="InterPro" id="IPR003591">
    <property type="entry name" value="Leu-rich_rpt_typical-subtyp"/>
</dbReference>
<keyword evidence="10 23" id="KW-0812">Transmembrane</keyword>
<keyword evidence="12" id="KW-0677">Repeat</keyword>
<keyword evidence="14 25" id="KW-0418">Kinase</keyword>
<evidence type="ECO:0000256" key="19">
    <source>
        <dbReference type="ARBA" id="ARBA00023180"/>
    </source>
</evidence>
<dbReference type="Pfam" id="PF07714">
    <property type="entry name" value="PK_Tyr_Ser-Thr"/>
    <property type="match status" value="1"/>
</dbReference>
<evidence type="ECO:0000256" key="4">
    <source>
        <dbReference type="ARBA" id="ARBA00012513"/>
    </source>
</evidence>
<evidence type="ECO:0000256" key="13">
    <source>
        <dbReference type="ARBA" id="ARBA00022741"/>
    </source>
</evidence>
<comment type="catalytic activity">
    <reaction evidence="20">
        <text>L-threonyl-[protein] + ATP = O-phospho-L-threonyl-[protein] + ADP + H(+)</text>
        <dbReference type="Rhea" id="RHEA:46608"/>
        <dbReference type="Rhea" id="RHEA-COMP:11060"/>
        <dbReference type="Rhea" id="RHEA-COMP:11605"/>
        <dbReference type="ChEBI" id="CHEBI:15378"/>
        <dbReference type="ChEBI" id="CHEBI:30013"/>
        <dbReference type="ChEBI" id="CHEBI:30616"/>
        <dbReference type="ChEBI" id="CHEBI:61977"/>
        <dbReference type="ChEBI" id="CHEBI:456216"/>
        <dbReference type="EC" id="2.7.11.1"/>
    </reaction>
</comment>
<keyword evidence="8" id="KW-0433">Leucine-rich repeat</keyword>
<gene>
    <name evidence="25" type="primary">LRRPK-3</name>
    <name evidence="25" type="ORF">Potri.011G140900</name>
</gene>
<evidence type="ECO:0000256" key="22">
    <source>
        <dbReference type="PROSITE-ProRule" id="PRU10141"/>
    </source>
</evidence>
<dbReference type="Pfam" id="PF23598">
    <property type="entry name" value="LRR_14"/>
    <property type="match status" value="1"/>
</dbReference>
<dbReference type="GO" id="GO:0004674">
    <property type="term" value="F:protein serine/threonine kinase activity"/>
    <property type="evidence" value="ECO:0007669"/>
    <property type="project" value="UniProtKB-KW"/>
</dbReference>
<evidence type="ECO:0000256" key="23">
    <source>
        <dbReference type="SAM" id="Phobius"/>
    </source>
</evidence>
<dbReference type="SUPFAM" id="SSF52058">
    <property type="entry name" value="L domain-like"/>
    <property type="match status" value="2"/>
</dbReference>
<dbReference type="PROSITE" id="PS00108">
    <property type="entry name" value="PROTEIN_KINASE_ST"/>
    <property type="match status" value="1"/>
</dbReference>
<dbReference type="InterPro" id="IPR051809">
    <property type="entry name" value="Plant_receptor-like_S/T_kinase"/>
</dbReference>
<evidence type="ECO:0000256" key="3">
    <source>
        <dbReference type="ARBA" id="ARBA00008684"/>
    </source>
</evidence>
<keyword evidence="7" id="KW-0597">Phosphoprotein</keyword>
<organism evidence="25">
    <name type="scientific">Populus tomentosa</name>
    <name type="common">Chinese white poplar</name>
    <dbReference type="NCBI Taxonomy" id="118781"/>
    <lineage>
        <taxon>Eukaryota</taxon>
        <taxon>Viridiplantae</taxon>
        <taxon>Streptophyta</taxon>
        <taxon>Embryophyta</taxon>
        <taxon>Tracheophyta</taxon>
        <taxon>Spermatophyta</taxon>
        <taxon>Magnoliopsida</taxon>
        <taxon>eudicotyledons</taxon>
        <taxon>Gunneridae</taxon>
        <taxon>Pentapetalae</taxon>
        <taxon>rosids</taxon>
        <taxon>fabids</taxon>
        <taxon>Malpighiales</taxon>
        <taxon>Salicaceae</taxon>
        <taxon>Saliceae</taxon>
        <taxon>Populus</taxon>
    </lineage>
</organism>
<dbReference type="FunFam" id="3.80.10.10:FF:000317">
    <property type="entry name" value="Inactive leucine-rich repeat receptor-like protein kinase"/>
    <property type="match status" value="1"/>
</dbReference>
<proteinExistence type="evidence at transcript level"/>
<dbReference type="Pfam" id="PF00560">
    <property type="entry name" value="LRR_1"/>
    <property type="match status" value="3"/>
</dbReference>
<evidence type="ECO:0000256" key="11">
    <source>
        <dbReference type="ARBA" id="ARBA00022729"/>
    </source>
</evidence>
<evidence type="ECO:0000256" key="10">
    <source>
        <dbReference type="ARBA" id="ARBA00022692"/>
    </source>
</evidence>
<dbReference type="PROSITE" id="PS00107">
    <property type="entry name" value="PROTEIN_KINASE_ATP"/>
    <property type="match status" value="1"/>
</dbReference>
<keyword evidence="6" id="KW-0723">Serine/threonine-protein kinase</keyword>
<dbReference type="Pfam" id="PF08263">
    <property type="entry name" value="LRRNT_2"/>
    <property type="match status" value="1"/>
</dbReference>
<reference evidence="25" key="1">
    <citation type="journal article" date="2018" name="New Phytol.">
        <title>Genetic variants in microRNA biogenesis genes as novel indicators for secondary growth in Populus.</title>
        <authorList>
            <person name="Chen B."/>
            <person name="Chen J."/>
            <person name="Du Q."/>
            <person name="Zhou D."/>
            <person name="Wang L."/>
            <person name="Xie J."/>
            <person name="Li Y."/>
            <person name="Zhang D."/>
        </authorList>
    </citation>
    <scope>NUCLEOTIDE SEQUENCE</scope>
</reference>
<feature type="transmembrane region" description="Helical" evidence="23">
    <location>
        <begin position="739"/>
        <end position="759"/>
    </location>
</feature>
<evidence type="ECO:0000256" key="15">
    <source>
        <dbReference type="ARBA" id="ARBA00022840"/>
    </source>
</evidence>
<evidence type="ECO:0000256" key="6">
    <source>
        <dbReference type="ARBA" id="ARBA00022527"/>
    </source>
</evidence>
<evidence type="ECO:0000256" key="9">
    <source>
        <dbReference type="ARBA" id="ARBA00022679"/>
    </source>
</evidence>
<evidence type="ECO:0000256" key="2">
    <source>
        <dbReference type="ARBA" id="ARBA00004479"/>
    </source>
</evidence>
<evidence type="ECO:0000256" key="16">
    <source>
        <dbReference type="ARBA" id="ARBA00022989"/>
    </source>
</evidence>
<dbReference type="Gene3D" id="3.80.10.10">
    <property type="entry name" value="Ribonuclease Inhibitor"/>
    <property type="match status" value="3"/>
</dbReference>
<dbReference type="InterPro" id="IPR000719">
    <property type="entry name" value="Prot_kinase_dom"/>
</dbReference>
<comment type="subcellular location">
    <subcellularLocation>
        <location evidence="1">Cell membrane</location>
        <topology evidence="1">Single-pass membrane protein</topology>
    </subcellularLocation>
    <subcellularLocation>
        <location evidence="2">Membrane</location>
        <topology evidence="2">Single-pass type I membrane protein</topology>
    </subcellularLocation>
</comment>
<dbReference type="InterPro" id="IPR055414">
    <property type="entry name" value="LRR_R13L4/SHOC2-like"/>
</dbReference>
<sequence length="1083" mass="119624">MHGNAELMNQIYKQLSFLKLRYPLTAMRNGCFLIPFTVILWSSFVATLVADRVTSITTDQDALLALKDHIVNDPQNLLTTNWTATTSVCDWVGVTCGTRHRRVRALKLSHMGLTGTIPPHFGNLSFLVFATFYNNSFRGSLPDELAKLRRLKYLSLQKNYFGGKIPSWLGSFTRLHTLSLANNSFTGAIPPSLFHLSELDGLDLSNNDLQGHIPREIGKLSNLPSNLFNNLPNLEGLYLSRNLFHGQIPAALFGCTQLKNLSLSYNNFEGKIHKDIRNLTVLELLYLGYNKFNGTIPPEIGNLVNLEIISLSMNRIGGPIPVRIFNISTWRSIEMTGNYLSGHLPSSIGLQLPNLELLIVGRNELSGPFPVSLSNASELLTLELSSNFFFGPIPDAFGDDLRNLIYLNLGNNNFTSNSLSSELNFLTSLTNSKNLRLVLLSLNPLKGTLPISVGNLSSSLENFVADSCQIKGSIPEGIGNLSNLVRLILQDNDLKGTIPTTIGRLRKLQSLSFSGNNLEGSTPSDLCDIESLSFLYLGENKLVGSVPSCLGNVSSLRELSMGANNLTSTIPSTLWRLKDIQLLQLSSNSLSGSLPLDISNLKVVRHLDISGNQLSGEIPSSIGDLNDLAYLSLSNNRLQGPISRSFGDMVSLEFLDLSRNNLSGEIPKDMEKLTYLKYFNVSFNGLQGEIPGGGPFKKFSARSFLGNEALCGSPQMQVQPCKTRGRHQSKKATANVFKYILPAIGAVGMAMAFTVLYVMRGRRNEQKKQGDFPDLATWRRVSFQELERATDGFDEVNLLGTGSFGSVYKGLFSDGANAAVKVFHTQLEGAFKSFDVECEVLRSIRHRNLVKIITSCCNIDFKALVLEFMPNWSLEKWLYSHNYFLDLLQRLNIMIDVASALEYLHHGNATLVVHCDLKPSNILLDENMVAHVSDFGIAKLLGEGHSITQTMTLATVGYMAPEYGSEGIVSVKGDVYSYGILLMETFTRRKPTDEMFTGEMNLKLWVKDSLPGAVTQIADANLKDHGQYPAAKKDCLSSILELALQCSAEQPEERIDIEDALTTLKKIKAKFLKDSRGIETSYI</sequence>
<dbReference type="SMART" id="SM00369">
    <property type="entry name" value="LRR_TYP"/>
    <property type="match status" value="8"/>
</dbReference>
<evidence type="ECO:0000256" key="12">
    <source>
        <dbReference type="ARBA" id="ARBA00022737"/>
    </source>
</evidence>
<evidence type="ECO:0000256" key="17">
    <source>
        <dbReference type="ARBA" id="ARBA00023136"/>
    </source>
</evidence>
<dbReference type="InterPro" id="IPR001611">
    <property type="entry name" value="Leu-rich_rpt"/>
</dbReference>
<evidence type="ECO:0000256" key="18">
    <source>
        <dbReference type="ARBA" id="ARBA00023170"/>
    </source>
</evidence>
<evidence type="ECO:0000256" key="21">
    <source>
        <dbReference type="ARBA" id="ARBA00048679"/>
    </source>
</evidence>
<dbReference type="Gene3D" id="3.30.200.20">
    <property type="entry name" value="Phosphorylase Kinase, domain 1"/>
    <property type="match status" value="1"/>
</dbReference>
<dbReference type="InterPro" id="IPR013210">
    <property type="entry name" value="LRR_N_plant-typ"/>
</dbReference>
<comment type="catalytic activity">
    <reaction evidence="21">
        <text>L-seryl-[protein] + ATP = O-phospho-L-seryl-[protein] + ADP + H(+)</text>
        <dbReference type="Rhea" id="RHEA:17989"/>
        <dbReference type="Rhea" id="RHEA-COMP:9863"/>
        <dbReference type="Rhea" id="RHEA-COMP:11604"/>
        <dbReference type="ChEBI" id="CHEBI:15378"/>
        <dbReference type="ChEBI" id="CHEBI:29999"/>
        <dbReference type="ChEBI" id="CHEBI:30616"/>
        <dbReference type="ChEBI" id="CHEBI:83421"/>
        <dbReference type="ChEBI" id="CHEBI:456216"/>
        <dbReference type="EC" id="2.7.11.1"/>
    </reaction>
</comment>
<dbReference type="FunFam" id="3.80.10.10:FF:000095">
    <property type="entry name" value="LRR receptor-like serine/threonine-protein kinase GSO1"/>
    <property type="match status" value="1"/>
</dbReference>